<dbReference type="PATRIC" id="fig|216463.3.peg.667"/>
<feature type="signal peptide" evidence="2">
    <location>
        <begin position="1"/>
        <end position="28"/>
    </location>
</feature>
<protein>
    <submittedName>
        <fullName evidence="3">Uncharacterized protein</fullName>
    </submittedName>
</protein>
<reference evidence="3 4" key="1">
    <citation type="submission" date="2015-03" db="EMBL/GenBank/DDBJ databases">
        <authorList>
            <person name="Zheng J."/>
            <person name="Ganezle M."/>
        </authorList>
    </citation>
    <scope>NUCLEOTIDE SEQUENCE [LARGE SCALE GENOMIC DNA]</scope>
    <source>
        <strain evidence="3 4">LP38</strain>
    </source>
</reference>
<name>A0A0F3RQV1_9LACO</name>
<dbReference type="AlphaFoldDB" id="A0A0F3RQV1"/>
<feature type="region of interest" description="Disordered" evidence="1">
    <location>
        <begin position="115"/>
        <end position="217"/>
    </location>
</feature>
<proteinExistence type="predicted"/>
<organism evidence="3 4">
    <name type="scientific">Levilactobacillus spicheri</name>
    <dbReference type="NCBI Taxonomy" id="216463"/>
    <lineage>
        <taxon>Bacteria</taxon>
        <taxon>Bacillati</taxon>
        <taxon>Bacillota</taxon>
        <taxon>Bacilli</taxon>
        <taxon>Lactobacillales</taxon>
        <taxon>Lactobacillaceae</taxon>
        <taxon>Levilactobacillus</taxon>
    </lineage>
</organism>
<dbReference type="EMBL" id="JZCR01000019">
    <property type="protein sequence ID" value="KJW12398.1"/>
    <property type="molecule type" value="Genomic_DNA"/>
</dbReference>
<evidence type="ECO:0000256" key="2">
    <source>
        <dbReference type="SAM" id="SignalP"/>
    </source>
</evidence>
<feature type="compositionally biased region" description="Low complexity" evidence="1">
    <location>
        <begin position="188"/>
        <end position="206"/>
    </location>
</feature>
<comment type="caution">
    <text evidence="3">The sequence shown here is derived from an EMBL/GenBank/DDBJ whole genome shotgun (WGS) entry which is preliminary data.</text>
</comment>
<accession>A0A0F3RQV1</accession>
<dbReference type="Proteomes" id="UP000033491">
    <property type="component" value="Unassembled WGS sequence"/>
</dbReference>
<feature type="chain" id="PRO_5002466121" evidence="2">
    <location>
        <begin position="29"/>
        <end position="367"/>
    </location>
</feature>
<keyword evidence="2" id="KW-0732">Signal</keyword>
<gene>
    <name evidence="3" type="ORF">VC81_07770</name>
</gene>
<evidence type="ECO:0000313" key="3">
    <source>
        <dbReference type="EMBL" id="KJW12398.1"/>
    </source>
</evidence>
<sequence length="367" mass="39004">MNQRLTRITGLAMLTLTLATLAAPTAQAAAATTLSPEEPAQTATGAQSRFHPEIPGFDITLPEVHTTPDSQLNHPGTLITLPEVSAITPPVIAGQPDFHSEIPGTTITLPEVTAPEQSTDNESTNQSNPSNQTTHPTAQPDQPSTPSTGTHVTPEQPSVPAPTTPDKPVAGPLPLTPPAPSEKPGNITVPDVTDSVVSVSPQTKPVVPTPQPSPSHAYEKPMTGPLPLIPTIPSMHPGFITVPEVTDTATPVSPQTRPVIQSPLLPVGTAIFPGSNSTVTMIISKKANNTKVTVKKGTTWFTDSTLREKDHVTKRDAKAIYSVTQQADLQIDDYIATYVEVTRVQTYHNGNHVTKRWLPIQCVTDVK</sequence>
<feature type="compositionally biased region" description="Polar residues" evidence="1">
    <location>
        <begin position="115"/>
        <end position="156"/>
    </location>
</feature>
<dbReference type="RefSeq" id="WP_045807501.1">
    <property type="nucleotide sequence ID" value="NZ_JZCR01000019.1"/>
</dbReference>
<evidence type="ECO:0000256" key="1">
    <source>
        <dbReference type="SAM" id="MobiDB-lite"/>
    </source>
</evidence>
<evidence type="ECO:0000313" key="4">
    <source>
        <dbReference type="Proteomes" id="UP000033491"/>
    </source>
</evidence>
<feature type="region of interest" description="Disordered" evidence="1">
    <location>
        <begin position="30"/>
        <end position="76"/>
    </location>
</feature>